<dbReference type="Pfam" id="PF07568">
    <property type="entry name" value="HisKA_2"/>
    <property type="match status" value="1"/>
</dbReference>
<keyword evidence="15" id="KW-1185">Reference proteome</keyword>
<evidence type="ECO:0000256" key="1">
    <source>
        <dbReference type="ARBA" id="ARBA00006402"/>
    </source>
</evidence>
<dbReference type="Gene3D" id="3.30.450.270">
    <property type="match status" value="1"/>
</dbReference>
<dbReference type="Pfam" id="PF08446">
    <property type="entry name" value="PAS_2"/>
    <property type="match status" value="1"/>
</dbReference>
<keyword evidence="11" id="KW-0675">Receptor</keyword>
<keyword evidence="3" id="KW-0597">Phosphoprotein</keyword>
<organism evidence="14 15">
    <name type="scientific">Marinimicrococcus flavescens</name>
    <dbReference type="NCBI Taxonomy" id="3031815"/>
    <lineage>
        <taxon>Bacteria</taxon>
        <taxon>Pseudomonadati</taxon>
        <taxon>Pseudomonadota</taxon>
        <taxon>Alphaproteobacteria</taxon>
        <taxon>Geminicoccales</taxon>
        <taxon>Geminicoccaceae</taxon>
        <taxon>Marinimicrococcus</taxon>
    </lineage>
</organism>
<evidence type="ECO:0000256" key="6">
    <source>
        <dbReference type="ARBA" id="ARBA00022741"/>
    </source>
</evidence>
<dbReference type="PROSITE" id="PS50046">
    <property type="entry name" value="PHYTOCHROME_2"/>
    <property type="match status" value="1"/>
</dbReference>
<keyword evidence="2" id="KW-0600">Photoreceptor protein</keyword>
<dbReference type="Gene3D" id="3.30.450.20">
    <property type="entry name" value="PAS domain"/>
    <property type="match status" value="2"/>
</dbReference>
<dbReference type="InterPro" id="IPR003594">
    <property type="entry name" value="HATPase_dom"/>
</dbReference>
<evidence type="ECO:0000259" key="12">
    <source>
        <dbReference type="PROSITE" id="PS50046"/>
    </source>
</evidence>
<feature type="domain" description="Histidine kinase" evidence="13">
    <location>
        <begin position="630"/>
        <end position="719"/>
    </location>
</feature>
<dbReference type="InterPro" id="IPR036890">
    <property type="entry name" value="HATPase_C_sf"/>
</dbReference>
<evidence type="ECO:0000256" key="7">
    <source>
        <dbReference type="ARBA" id="ARBA00022777"/>
    </source>
</evidence>
<dbReference type="SUPFAM" id="SSF55874">
    <property type="entry name" value="ATPase domain of HSP90 chaperone/DNA topoisomerase II/histidine kinase"/>
    <property type="match status" value="1"/>
</dbReference>
<keyword evidence="6" id="KW-0547">Nucleotide-binding</keyword>
<accession>A0AAP3XRN7</accession>
<dbReference type="PROSITE" id="PS50109">
    <property type="entry name" value="HIS_KIN"/>
    <property type="match status" value="1"/>
</dbReference>
<keyword evidence="10" id="KW-0902">Two-component regulatory system</keyword>
<evidence type="ECO:0000256" key="8">
    <source>
        <dbReference type="ARBA" id="ARBA00022840"/>
    </source>
</evidence>
<sequence>MAESLDLSNCDREPIHIPGSIQPHGLLLVLEPLNGCILQLAGDPERILGMQAAEVLGAPIEKVLGAAGAALPASCSLAGQGEPVYAGAVAGPPLPGPLDLSVHERDGVVILELEPSTPGAGNAAQLLGRIRAIGSELEAAAGLDELCRRAAAAMRRLTGFDRVMIYRFLEDGSGCVAAEAGVEGLPTFLNHHFPASDIPRQARALYVRNTIRVIPDTGYTPAPLTPSVSARGATPLDMSDCGLRSVSPIHVQYLKNMGVAASMSVSIVCEGALWGLIACHHGTPRLVPYEQREACKHVGQILAQQVSARDEAENHAQAWQLAAAREQLVAALAAAEVIETALLEQGPELRQLVPADGTAIVLGQRVVRFGHTPGEGEIRALAGWLSDTQTSDPWATDRLSHQFEPASAWRATGSGVLATTVRGTEPLLLLWFRAERIETINWAGNPHKPAAPGELPGQLTPRKSFETWCETVAGRSRPWSAAELAAAGKLRQALLDLRQRQSLRELNASLHCALADKEALLAQKDLLMREVHHRVQNSLQLVSSMLRLQGEEIGDAAARASFEEACRRLLAVSMVHQRLWRSDQIQAVEFGSYLRELRDGLVRAWGPAWADQVAVQVPAILVPTSKAVALALVITELVTNAVKYAYDGKAGSIDVTAKPMGRSMLRVTVADRGAGIADTAANGFGSRLVEALVRQIGGEISARSSCAGTRITLTVPIGTETSGI</sequence>
<dbReference type="InterPro" id="IPR043150">
    <property type="entry name" value="Phytochrome_PHY_sf"/>
</dbReference>
<dbReference type="InterPro" id="IPR016132">
    <property type="entry name" value="Phyto_chromo_attachment"/>
</dbReference>
<dbReference type="Gene3D" id="3.30.565.10">
    <property type="entry name" value="Histidine kinase-like ATPase, C-terminal domain"/>
    <property type="match status" value="1"/>
</dbReference>
<comment type="similarity">
    <text evidence="1">In the N-terminal section; belongs to the phytochrome family.</text>
</comment>
<dbReference type="GO" id="GO:0000160">
    <property type="term" value="P:phosphorelay signal transduction system"/>
    <property type="evidence" value="ECO:0007669"/>
    <property type="project" value="UniProtKB-KW"/>
</dbReference>
<keyword evidence="5" id="KW-0808">Transferase</keyword>
<dbReference type="InterPro" id="IPR005467">
    <property type="entry name" value="His_kinase_dom"/>
</dbReference>
<dbReference type="SMART" id="SM00387">
    <property type="entry name" value="HATPase_c"/>
    <property type="match status" value="1"/>
</dbReference>
<dbReference type="GO" id="GO:0009881">
    <property type="term" value="F:photoreceptor activity"/>
    <property type="evidence" value="ECO:0007669"/>
    <property type="project" value="UniProtKB-KW"/>
</dbReference>
<name>A0AAP3XRN7_9PROT</name>
<dbReference type="InterPro" id="IPR001294">
    <property type="entry name" value="Phytochrome"/>
</dbReference>
<protein>
    <submittedName>
        <fullName evidence="14">Histidine kinase dimerization/phosphoacceptor domain -containing protein</fullName>
    </submittedName>
</protein>
<dbReference type="SMART" id="SM00065">
    <property type="entry name" value="GAF"/>
    <property type="match status" value="1"/>
</dbReference>
<dbReference type="InterPro" id="IPR003018">
    <property type="entry name" value="GAF"/>
</dbReference>
<dbReference type="SUPFAM" id="SSF55781">
    <property type="entry name" value="GAF domain-like"/>
    <property type="match status" value="2"/>
</dbReference>
<evidence type="ECO:0000256" key="9">
    <source>
        <dbReference type="ARBA" id="ARBA00022991"/>
    </source>
</evidence>
<dbReference type="InterPro" id="IPR035965">
    <property type="entry name" value="PAS-like_dom_sf"/>
</dbReference>
<dbReference type="InterPro" id="IPR013654">
    <property type="entry name" value="PAS_2"/>
</dbReference>
<dbReference type="PANTHER" id="PTHR43065">
    <property type="entry name" value="SENSOR HISTIDINE KINASE"/>
    <property type="match status" value="1"/>
</dbReference>
<evidence type="ECO:0000259" key="13">
    <source>
        <dbReference type="PROSITE" id="PS50109"/>
    </source>
</evidence>
<proteinExistence type="inferred from homology"/>
<evidence type="ECO:0000256" key="5">
    <source>
        <dbReference type="ARBA" id="ARBA00022679"/>
    </source>
</evidence>
<dbReference type="Gene3D" id="3.30.450.40">
    <property type="match status" value="1"/>
</dbReference>
<dbReference type="GO" id="GO:0009584">
    <property type="term" value="P:detection of visible light"/>
    <property type="evidence" value="ECO:0007669"/>
    <property type="project" value="InterPro"/>
</dbReference>
<keyword evidence="9" id="KW-0157">Chromophore</keyword>
<dbReference type="SUPFAM" id="SSF55785">
    <property type="entry name" value="PYP-like sensor domain (PAS domain)"/>
    <property type="match status" value="1"/>
</dbReference>
<evidence type="ECO:0000256" key="3">
    <source>
        <dbReference type="ARBA" id="ARBA00022553"/>
    </source>
</evidence>
<evidence type="ECO:0000313" key="14">
    <source>
        <dbReference type="EMBL" id="MDF1586756.1"/>
    </source>
</evidence>
<dbReference type="PANTHER" id="PTHR43065:SF10">
    <property type="entry name" value="PEROXIDE STRESS-ACTIVATED HISTIDINE KINASE MAK3"/>
    <property type="match status" value="1"/>
</dbReference>
<evidence type="ECO:0000313" key="15">
    <source>
        <dbReference type="Proteomes" id="UP001301140"/>
    </source>
</evidence>
<dbReference type="PRINTS" id="PR01033">
    <property type="entry name" value="PHYTOCHROME"/>
</dbReference>
<keyword evidence="7 14" id="KW-0418">Kinase</keyword>
<dbReference type="Pfam" id="PF01590">
    <property type="entry name" value="GAF"/>
    <property type="match status" value="1"/>
</dbReference>
<dbReference type="GO" id="GO:0005524">
    <property type="term" value="F:ATP binding"/>
    <property type="evidence" value="ECO:0007669"/>
    <property type="project" value="UniProtKB-KW"/>
</dbReference>
<dbReference type="InterPro" id="IPR011495">
    <property type="entry name" value="Sig_transdc_His_kin_sub2_dim/P"/>
</dbReference>
<dbReference type="Pfam" id="PF00360">
    <property type="entry name" value="PHY"/>
    <property type="match status" value="1"/>
</dbReference>
<dbReference type="InterPro" id="IPR029016">
    <property type="entry name" value="GAF-like_dom_sf"/>
</dbReference>
<keyword evidence="4" id="KW-0716">Sensory transduction</keyword>
<dbReference type="GO" id="GO:0006355">
    <property type="term" value="P:regulation of DNA-templated transcription"/>
    <property type="evidence" value="ECO:0007669"/>
    <property type="project" value="InterPro"/>
</dbReference>
<comment type="caution">
    <text evidence="14">The sequence shown here is derived from an EMBL/GenBank/DDBJ whole genome shotgun (WGS) entry which is preliminary data.</text>
</comment>
<feature type="domain" description="Phytochrome chromophore attachment site" evidence="12">
    <location>
        <begin position="142"/>
        <end position="300"/>
    </location>
</feature>
<gene>
    <name evidence="14" type="ORF">PZ740_10225</name>
</gene>
<evidence type="ECO:0000256" key="10">
    <source>
        <dbReference type="ARBA" id="ARBA00023012"/>
    </source>
</evidence>
<keyword evidence="8" id="KW-0067">ATP-binding</keyword>
<evidence type="ECO:0000256" key="2">
    <source>
        <dbReference type="ARBA" id="ARBA00022543"/>
    </source>
</evidence>
<dbReference type="Pfam" id="PF02518">
    <property type="entry name" value="HATPase_c"/>
    <property type="match status" value="1"/>
</dbReference>
<dbReference type="InterPro" id="IPR013515">
    <property type="entry name" value="Phytochrome_cen-reg"/>
</dbReference>
<evidence type="ECO:0000256" key="4">
    <source>
        <dbReference type="ARBA" id="ARBA00022606"/>
    </source>
</evidence>
<reference evidence="14 15" key="1">
    <citation type="submission" date="2023-03" db="EMBL/GenBank/DDBJ databases">
        <title>YIM 152171 draft genome.</title>
        <authorList>
            <person name="Yang Z."/>
        </authorList>
    </citation>
    <scope>NUCLEOTIDE SEQUENCE [LARGE SCALE GENOMIC DNA]</scope>
    <source>
        <strain evidence="14 15">YIM 152171</strain>
    </source>
</reference>
<dbReference type="GO" id="GO:0016301">
    <property type="term" value="F:kinase activity"/>
    <property type="evidence" value="ECO:0007669"/>
    <property type="project" value="UniProtKB-KW"/>
</dbReference>
<dbReference type="AlphaFoldDB" id="A0AAP3XRN7"/>
<dbReference type="EMBL" id="JARGEQ010000092">
    <property type="protein sequence ID" value="MDF1586756.1"/>
    <property type="molecule type" value="Genomic_DNA"/>
</dbReference>
<dbReference type="Proteomes" id="UP001301140">
    <property type="component" value="Unassembled WGS sequence"/>
</dbReference>
<dbReference type="RefSeq" id="WP_327789174.1">
    <property type="nucleotide sequence ID" value="NZ_JARGEQ010000092.1"/>
</dbReference>
<evidence type="ECO:0000256" key="11">
    <source>
        <dbReference type="ARBA" id="ARBA00023170"/>
    </source>
</evidence>